<keyword evidence="8" id="KW-1185">Reference proteome</keyword>
<evidence type="ECO:0000256" key="5">
    <source>
        <dbReference type="SAM" id="Phobius"/>
    </source>
</evidence>
<organism evidence="7 8">
    <name type="scientific">Thermogymnomonas acidicola</name>
    <dbReference type="NCBI Taxonomy" id="399579"/>
    <lineage>
        <taxon>Archaea</taxon>
        <taxon>Methanobacteriati</taxon>
        <taxon>Thermoplasmatota</taxon>
        <taxon>Thermoplasmata</taxon>
        <taxon>Thermoplasmatales</taxon>
        <taxon>Thermogymnomonas</taxon>
    </lineage>
</organism>
<protein>
    <submittedName>
        <fullName evidence="7">Amino acid permease</fullName>
    </submittedName>
</protein>
<feature type="domain" description="Amino acid permease/ SLC12A" evidence="6">
    <location>
        <begin position="32"/>
        <end position="468"/>
    </location>
</feature>
<evidence type="ECO:0000313" key="7">
    <source>
        <dbReference type="EMBL" id="GGM79048.1"/>
    </source>
</evidence>
<dbReference type="EMBL" id="BMNY01000003">
    <property type="protein sequence ID" value="GGM79048.1"/>
    <property type="molecule type" value="Genomic_DNA"/>
</dbReference>
<dbReference type="AlphaFoldDB" id="A0AA37BSK9"/>
<feature type="transmembrane region" description="Helical" evidence="5">
    <location>
        <begin position="104"/>
        <end position="125"/>
    </location>
</feature>
<feature type="transmembrane region" description="Helical" evidence="5">
    <location>
        <begin position="208"/>
        <end position="232"/>
    </location>
</feature>
<dbReference type="GO" id="GO:0055085">
    <property type="term" value="P:transmembrane transport"/>
    <property type="evidence" value="ECO:0007669"/>
    <property type="project" value="InterPro"/>
</dbReference>
<feature type="transmembrane region" description="Helical" evidence="5">
    <location>
        <begin position="353"/>
        <end position="372"/>
    </location>
</feature>
<feature type="transmembrane region" description="Helical" evidence="5">
    <location>
        <begin position="167"/>
        <end position="188"/>
    </location>
</feature>
<dbReference type="Proteomes" id="UP000632195">
    <property type="component" value="Unassembled WGS sequence"/>
</dbReference>
<dbReference type="InterPro" id="IPR050367">
    <property type="entry name" value="APC_superfamily"/>
</dbReference>
<comment type="caution">
    <text evidence="7">The sequence shown here is derived from an EMBL/GenBank/DDBJ whole genome shotgun (WGS) entry which is preliminary data.</text>
</comment>
<feature type="transmembrane region" description="Helical" evidence="5">
    <location>
        <begin position="451"/>
        <end position="472"/>
    </location>
</feature>
<feature type="transmembrane region" description="Helical" evidence="5">
    <location>
        <begin position="293"/>
        <end position="315"/>
    </location>
</feature>
<keyword evidence="4 5" id="KW-0472">Membrane</keyword>
<name>A0AA37BSK9_9ARCH</name>
<feature type="transmembrane region" description="Helical" evidence="5">
    <location>
        <begin position="425"/>
        <end position="445"/>
    </location>
</feature>
<reference evidence="7" key="1">
    <citation type="journal article" date="2014" name="Int. J. Syst. Evol. Microbiol.">
        <title>Complete genome sequence of Corynebacterium casei LMG S-19264T (=DSM 44701T), isolated from a smear-ripened cheese.</title>
        <authorList>
            <consortium name="US DOE Joint Genome Institute (JGI-PGF)"/>
            <person name="Walter F."/>
            <person name="Albersmeier A."/>
            <person name="Kalinowski J."/>
            <person name="Ruckert C."/>
        </authorList>
    </citation>
    <scope>NUCLEOTIDE SEQUENCE</scope>
    <source>
        <strain evidence="7">JCM 13583</strain>
    </source>
</reference>
<feature type="transmembrane region" description="Helical" evidence="5">
    <location>
        <begin position="21"/>
        <end position="39"/>
    </location>
</feature>
<evidence type="ECO:0000256" key="3">
    <source>
        <dbReference type="ARBA" id="ARBA00022989"/>
    </source>
</evidence>
<feature type="transmembrane region" description="Helical" evidence="5">
    <location>
        <begin position="137"/>
        <end position="158"/>
    </location>
</feature>
<evidence type="ECO:0000256" key="4">
    <source>
        <dbReference type="ARBA" id="ARBA00023136"/>
    </source>
</evidence>
<proteinExistence type="predicted"/>
<comment type="subcellular location">
    <subcellularLocation>
        <location evidence="1">Membrane</location>
        <topology evidence="1">Multi-pass membrane protein</topology>
    </subcellularLocation>
</comment>
<dbReference type="PIRSF" id="PIRSF006060">
    <property type="entry name" value="AA_transporter"/>
    <property type="match status" value="1"/>
</dbReference>
<evidence type="ECO:0000259" key="6">
    <source>
        <dbReference type="Pfam" id="PF00324"/>
    </source>
</evidence>
<sequence>MKHLRRDQLTLRHAVSQATALNAPGGTIVLYVSGTAALLTSTFTSYPSGSYAIPLILLISLVIYGLMTFSMYEFSKELSSSGGYYTFVSRGLGQRAGFITALSYLSYQILSFTGFGILGFMGFVYDVFPSFGIQIPFPTFLWIPLSLVFIGVVSWLIYSGIRPSLQFVSYTIIVEVLFFIATSLALIYEFHARLSLVPFTPKPVGNDTLALATMMVYAIGTYVGIGGSIPIAEETRNPKRNVPLAILITIAVLGITIILSAYAQVISWGAQNMASFGGSQFPYPVIYIYQHDFGYISTALVAVLIILVLNSFFTATVSLGTNATRVVFSLAREHVFPERLSSIHAVTGSPTKAIVLVAVLASIITIGTGLAFEATSGTVNGLLNASVFLLILESPITYLVHILTNTSLYSFMRKEGKRVSILRHIVIPSVSTLTLVFAVVVAVYLDLSPPYIYGIYGAIAVILAILITTLVVSTKSRRKLELIGDFSL</sequence>
<dbReference type="GO" id="GO:0016020">
    <property type="term" value="C:membrane"/>
    <property type="evidence" value="ECO:0007669"/>
    <property type="project" value="UniProtKB-SubCell"/>
</dbReference>
<dbReference type="Pfam" id="PF00324">
    <property type="entry name" value="AA_permease"/>
    <property type="match status" value="1"/>
</dbReference>
<evidence type="ECO:0000256" key="2">
    <source>
        <dbReference type="ARBA" id="ARBA00022692"/>
    </source>
</evidence>
<accession>A0AA37BSK9</accession>
<reference evidence="7" key="2">
    <citation type="submission" date="2022-09" db="EMBL/GenBank/DDBJ databases">
        <authorList>
            <person name="Sun Q."/>
            <person name="Ohkuma M."/>
        </authorList>
    </citation>
    <scope>NUCLEOTIDE SEQUENCE</scope>
    <source>
        <strain evidence="7">JCM 13583</strain>
    </source>
</reference>
<dbReference type="RefSeq" id="WP_229657581.1">
    <property type="nucleotide sequence ID" value="NZ_BMNY01000003.1"/>
</dbReference>
<dbReference type="Gene3D" id="1.20.1740.10">
    <property type="entry name" value="Amino acid/polyamine transporter I"/>
    <property type="match status" value="1"/>
</dbReference>
<gene>
    <name evidence="7" type="ORF">GCM10007108_16550</name>
</gene>
<dbReference type="PANTHER" id="PTHR42770">
    <property type="entry name" value="AMINO ACID TRANSPORTER-RELATED"/>
    <property type="match status" value="1"/>
</dbReference>
<evidence type="ECO:0000313" key="8">
    <source>
        <dbReference type="Proteomes" id="UP000632195"/>
    </source>
</evidence>
<feature type="transmembrane region" description="Helical" evidence="5">
    <location>
        <begin position="51"/>
        <end position="72"/>
    </location>
</feature>
<feature type="transmembrane region" description="Helical" evidence="5">
    <location>
        <begin position="384"/>
        <end position="404"/>
    </location>
</feature>
<evidence type="ECO:0000256" key="1">
    <source>
        <dbReference type="ARBA" id="ARBA00004141"/>
    </source>
</evidence>
<keyword evidence="2 5" id="KW-0812">Transmembrane</keyword>
<keyword evidence="3 5" id="KW-1133">Transmembrane helix</keyword>
<feature type="transmembrane region" description="Helical" evidence="5">
    <location>
        <begin position="244"/>
        <end position="263"/>
    </location>
</feature>
<dbReference type="InterPro" id="IPR004841">
    <property type="entry name" value="AA-permease/SLC12A_dom"/>
</dbReference>
<dbReference type="PANTHER" id="PTHR42770:SF11">
    <property type="entry name" value="INNER MEMBRANE TRANSPORT PROTEIN YBAT"/>
    <property type="match status" value="1"/>
</dbReference>